<proteinExistence type="predicted"/>
<sequence length="99" mass="10922">MASVLRPRVRDSAASAAEACSVRSLSRPQLQPSAPRHLLSVHQRASAPTRPDRDCSGATRSGSRRPRNHPSGSTNQQWVSEQDSERPSRTSRPRLRSEP</sequence>
<reference evidence="2" key="1">
    <citation type="journal article" date="2013" name="BMC Genomics">
        <title>Unscrambling butterfly oogenesis.</title>
        <authorList>
            <person name="Carter J.M."/>
            <person name="Baker S.C."/>
            <person name="Pink R."/>
            <person name="Carter D.R."/>
            <person name="Collins A."/>
            <person name="Tomlin J."/>
            <person name="Gibbs M."/>
            <person name="Breuker C.J."/>
        </authorList>
    </citation>
    <scope>NUCLEOTIDE SEQUENCE</scope>
    <source>
        <tissue evidence="2">Ovary</tissue>
    </source>
</reference>
<protein>
    <submittedName>
        <fullName evidence="2">Uncharacterized protein</fullName>
    </submittedName>
</protein>
<evidence type="ECO:0000256" key="1">
    <source>
        <dbReference type="SAM" id="MobiDB-lite"/>
    </source>
</evidence>
<reference evidence="2" key="2">
    <citation type="submission" date="2013-05" db="EMBL/GenBank/DDBJ databases">
        <authorList>
            <person name="Carter J.-M."/>
            <person name="Baker S.C."/>
            <person name="Pink R."/>
            <person name="Carter D.R.F."/>
            <person name="Collins A."/>
            <person name="Tomlin J."/>
            <person name="Gibbs M."/>
            <person name="Breuker C.J."/>
        </authorList>
    </citation>
    <scope>NUCLEOTIDE SEQUENCE</scope>
    <source>
        <tissue evidence="2">Ovary</tissue>
    </source>
</reference>
<dbReference type="AlphaFoldDB" id="S4PT48"/>
<feature type="region of interest" description="Disordered" evidence="1">
    <location>
        <begin position="1"/>
        <end position="99"/>
    </location>
</feature>
<feature type="compositionally biased region" description="Polar residues" evidence="1">
    <location>
        <begin position="70"/>
        <end position="81"/>
    </location>
</feature>
<dbReference type="EMBL" id="GAIX01012663">
    <property type="protein sequence ID" value="JAA79897.1"/>
    <property type="molecule type" value="Transcribed_RNA"/>
</dbReference>
<name>S4PT48_9NEOP</name>
<feature type="compositionally biased region" description="Polar residues" evidence="1">
    <location>
        <begin position="23"/>
        <end position="32"/>
    </location>
</feature>
<accession>S4PT48</accession>
<evidence type="ECO:0000313" key="2">
    <source>
        <dbReference type="EMBL" id="JAA79897.1"/>
    </source>
</evidence>
<feature type="compositionally biased region" description="Basic residues" evidence="1">
    <location>
        <begin position="89"/>
        <end position="99"/>
    </location>
</feature>
<organism evidence="2">
    <name type="scientific">Pararge aegeria</name>
    <name type="common">speckled wood butterfly</name>
    <dbReference type="NCBI Taxonomy" id="116150"/>
    <lineage>
        <taxon>Eukaryota</taxon>
        <taxon>Metazoa</taxon>
        <taxon>Ecdysozoa</taxon>
        <taxon>Arthropoda</taxon>
        <taxon>Hexapoda</taxon>
        <taxon>Insecta</taxon>
        <taxon>Pterygota</taxon>
        <taxon>Neoptera</taxon>
        <taxon>Endopterygota</taxon>
        <taxon>Lepidoptera</taxon>
        <taxon>Glossata</taxon>
        <taxon>Ditrysia</taxon>
        <taxon>Papilionoidea</taxon>
        <taxon>Nymphalidae</taxon>
        <taxon>Satyrinae</taxon>
        <taxon>Satyrini</taxon>
        <taxon>Parargina</taxon>
        <taxon>Pararge</taxon>
    </lineage>
</organism>